<dbReference type="AlphaFoldDB" id="A0A7W5B2C7"/>
<keyword evidence="3" id="KW-1185">Reference proteome</keyword>
<dbReference type="SUPFAM" id="SSF51569">
    <property type="entry name" value="Aldolase"/>
    <property type="match status" value="1"/>
</dbReference>
<proteinExistence type="predicted"/>
<sequence length="98" mass="10749">MKFYLDTANVEVIKRVARLGLVDGVTTDPSLIAKEGRDFKVIIEEISSLIPGPISAEVIAKSASDILKEAEAINEWGSNVVVRLPMTERRVGSYAYAR</sequence>
<organism evidence="2 3">
    <name type="scientific">Paenibacillus phyllosphaerae</name>
    <dbReference type="NCBI Taxonomy" id="274593"/>
    <lineage>
        <taxon>Bacteria</taxon>
        <taxon>Bacillati</taxon>
        <taxon>Bacillota</taxon>
        <taxon>Bacilli</taxon>
        <taxon>Bacillales</taxon>
        <taxon>Paenibacillaceae</taxon>
        <taxon>Paenibacillus</taxon>
    </lineage>
</organism>
<protein>
    <submittedName>
        <fullName evidence="2">Transaldolase</fullName>
    </submittedName>
</protein>
<keyword evidence="1" id="KW-0704">Schiff base</keyword>
<dbReference type="GO" id="GO:0005975">
    <property type="term" value="P:carbohydrate metabolic process"/>
    <property type="evidence" value="ECO:0007669"/>
    <property type="project" value="InterPro"/>
</dbReference>
<dbReference type="Gene3D" id="3.20.20.70">
    <property type="entry name" value="Aldolase class I"/>
    <property type="match status" value="1"/>
</dbReference>
<accession>A0A7W5B2C7</accession>
<comment type="caution">
    <text evidence="2">The sequence shown here is derived from an EMBL/GenBank/DDBJ whole genome shotgun (WGS) entry which is preliminary data.</text>
</comment>
<dbReference type="Proteomes" id="UP000570361">
    <property type="component" value="Unassembled WGS sequence"/>
</dbReference>
<dbReference type="InterPro" id="IPR013785">
    <property type="entry name" value="Aldolase_TIM"/>
</dbReference>
<dbReference type="EMBL" id="JACHXK010000015">
    <property type="protein sequence ID" value="MBB3112952.1"/>
    <property type="molecule type" value="Genomic_DNA"/>
</dbReference>
<name>A0A7W5B2C7_9BACL</name>
<dbReference type="InterPro" id="IPR001585">
    <property type="entry name" value="TAL/FSA"/>
</dbReference>
<reference evidence="2 3" key="1">
    <citation type="submission" date="2020-08" db="EMBL/GenBank/DDBJ databases">
        <title>Genomic Encyclopedia of Type Strains, Phase III (KMG-III): the genomes of soil and plant-associated and newly described type strains.</title>
        <authorList>
            <person name="Whitman W."/>
        </authorList>
    </citation>
    <scope>NUCLEOTIDE SEQUENCE [LARGE SCALE GENOMIC DNA]</scope>
    <source>
        <strain evidence="2 3">CECT 5862</strain>
    </source>
</reference>
<evidence type="ECO:0000313" key="2">
    <source>
        <dbReference type="EMBL" id="MBB3112952.1"/>
    </source>
</evidence>
<dbReference type="Pfam" id="PF00923">
    <property type="entry name" value="TAL_FSA"/>
    <property type="match status" value="1"/>
</dbReference>
<evidence type="ECO:0000313" key="3">
    <source>
        <dbReference type="Proteomes" id="UP000570361"/>
    </source>
</evidence>
<evidence type="ECO:0000256" key="1">
    <source>
        <dbReference type="ARBA" id="ARBA00023270"/>
    </source>
</evidence>
<gene>
    <name evidence="2" type="ORF">FHS18_005054</name>
</gene>